<dbReference type="EMBL" id="CAIX01000017">
    <property type="protein sequence ID" value="CCI41310.1"/>
    <property type="molecule type" value="Genomic_DNA"/>
</dbReference>
<evidence type="ECO:0000313" key="2">
    <source>
        <dbReference type="Proteomes" id="UP000053237"/>
    </source>
</evidence>
<name>A0A024G3H2_9STRA</name>
<dbReference type="InParanoid" id="A0A024G3H2"/>
<keyword evidence="2" id="KW-1185">Reference proteome</keyword>
<dbReference type="AlphaFoldDB" id="A0A024G3H2"/>
<evidence type="ECO:0000313" key="1">
    <source>
        <dbReference type="EMBL" id="CCI41310.1"/>
    </source>
</evidence>
<organism evidence="1 2">
    <name type="scientific">Albugo candida</name>
    <dbReference type="NCBI Taxonomy" id="65357"/>
    <lineage>
        <taxon>Eukaryota</taxon>
        <taxon>Sar</taxon>
        <taxon>Stramenopiles</taxon>
        <taxon>Oomycota</taxon>
        <taxon>Peronosporomycetes</taxon>
        <taxon>Albuginales</taxon>
        <taxon>Albuginaceae</taxon>
        <taxon>Albugo</taxon>
    </lineage>
</organism>
<reference evidence="1 2" key="1">
    <citation type="submission" date="2012-05" db="EMBL/GenBank/DDBJ databases">
        <title>Recombination and specialization in a pathogen metapopulation.</title>
        <authorList>
            <person name="Gardiner A."/>
            <person name="Kemen E."/>
            <person name="Schultz-Larsen T."/>
            <person name="MacLean D."/>
            <person name="Van Oosterhout C."/>
            <person name="Jones J.D.G."/>
        </authorList>
    </citation>
    <scope>NUCLEOTIDE SEQUENCE [LARGE SCALE GENOMIC DNA]</scope>
    <source>
        <strain evidence="1 2">Ac Nc2</strain>
    </source>
</reference>
<dbReference type="Proteomes" id="UP000053237">
    <property type="component" value="Unassembled WGS sequence"/>
</dbReference>
<proteinExistence type="predicted"/>
<protein>
    <submittedName>
        <fullName evidence="1">Uncharacterized protein</fullName>
    </submittedName>
</protein>
<accession>A0A024G3H2</accession>
<comment type="caution">
    <text evidence="1">The sequence shown here is derived from an EMBL/GenBank/DDBJ whole genome shotgun (WGS) entry which is preliminary data.</text>
</comment>
<gene>
    <name evidence="1" type="ORF">BN9_020940</name>
</gene>
<sequence>MFDPFIITNSGKTNTFSQDGQLGFRQKSRVDLPVAHKLGRYLPLKDPRIGCMSCMLQPCRQHIIQTTPLWIRCRILETRRNRSRSCAKCPANKCIVSCACVCELLCVFLSEILSSPFTIKTLLTNVLHLMNAHNQRQGNFYSVYITESTHF</sequence>